<comment type="similarity">
    <text evidence="1">Belongs to the leucine-binding protein family.</text>
</comment>
<organism evidence="7 8">
    <name type="scientific">Belnapia mucosa</name>
    <dbReference type="NCBI Taxonomy" id="2804532"/>
    <lineage>
        <taxon>Bacteria</taxon>
        <taxon>Pseudomonadati</taxon>
        <taxon>Pseudomonadota</taxon>
        <taxon>Alphaproteobacteria</taxon>
        <taxon>Acetobacterales</taxon>
        <taxon>Roseomonadaceae</taxon>
        <taxon>Belnapia</taxon>
    </lineage>
</organism>
<evidence type="ECO:0000313" key="7">
    <source>
        <dbReference type="EMBL" id="MBL6456649.1"/>
    </source>
</evidence>
<dbReference type="PANTHER" id="PTHR30483:SF37">
    <property type="entry name" value="ABC TRANSPORTER SUBSTRATE-BINDING PROTEIN"/>
    <property type="match status" value="1"/>
</dbReference>
<dbReference type="Pfam" id="PF13458">
    <property type="entry name" value="Peripla_BP_6"/>
    <property type="match status" value="1"/>
</dbReference>
<dbReference type="CDD" id="cd06330">
    <property type="entry name" value="PBP1_As_SBP-like"/>
    <property type="match status" value="1"/>
</dbReference>
<dbReference type="PRINTS" id="PR00337">
    <property type="entry name" value="LEUILEVALBP"/>
</dbReference>
<reference evidence="7 8" key="1">
    <citation type="submission" date="2021-01" db="EMBL/GenBank/DDBJ databases">
        <title>Belnapia mucosa sp. nov. and Belnapia arida sp. nov., isolated from the Tabernas Desert (Almeria, Spain).</title>
        <authorList>
            <person name="Molina-Menor E."/>
            <person name="Vidal-Verdu A."/>
            <person name="Calonge A."/>
            <person name="Satari L."/>
            <person name="Pereto Magraner J."/>
            <person name="Porcar Miralles M."/>
        </authorList>
    </citation>
    <scope>NUCLEOTIDE SEQUENCE [LARGE SCALE GENOMIC DNA]</scope>
    <source>
        <strain evidence="7 8">T6</strain>
    </source>
</reference>
<dbReference type="InterPro" id="IPR028081">
    <property type="entry name" value="Leu-bd"/>
</dbReference>
<evidence type="ECO:0000256" key="2">
    <source>
        <dbReference type="ARBA" id="ARBA00022448"/>
    </source>
</evidence>
<proteinExistence type="inferred from homology"/>
<comment type="caution">
    <text evidence="7">The sequence shown here is derived from an EMBL/GenBank/DDBJ whole genome shotgun (WGS) entry which is preliminary data.</text>
</comment>
<feature type="chain" id="PRO_5045598482" evidence="5">
    <location>
        <begin position="23"/>
        <end position="397"/>
    </location>
</feature>
<dbReference type="Gene3D" id="3.40.50.2300">
    <property type="match status" value="2"/>
</dbReference>
<protein>
    <submittedName>
        <fullName evidence="7">ABC transporter substrate-binding protein</fullName>
    </submittedName>
</protein>
<keyword evidence="2" id="KW-0813">Transport</keyword>
<keyword evidence="4" id="KW-0029">Amino-acid transport</keyword>
<dbReference type="PANTHER" id="PTHR30483">
    <property type="entry name" value="LEUCINE-SPECIFIC-BINDING PROTEIN"/>
    <property type="match status" value="1"/>
</dbReference>
<dbReference type="InterPro" id="IPR051010">
    <property type="entry name" value="BCAA_transport"/>
</dbReference>
<evidence type="ECO:0000259" key="6">
    <source>
        <dbReference type="Pfam" id="PF13458"/>
    </source>
</evidence>
<evidence type="ECO:0000256" key="3">
    <source>
        <dbReference type="ARBA" id="ARBA00022729"/>
    </source>
</evidence>
<dbReference type="EMBL" id="JAEUXJ010000005">
    <property type="protein sequence ID" value="MBL6456649.1"/>
    <property type="molecule type" value="Genomic_DNA"/>
</dbReference>
<dbReference type="InterPro" id="IPR028082">
    <property type="entry name" value="Peripla_BP_I"/>
</dbReference>
<keyword evidence="8" id="KW-1185">Reference proteome</keyword>
<evidence type="ECO:0000313" key="8">
    <source>
        <dbReference type="Proteomes" id="UP000606490"/>
    </source>
</evidence>
<sequence length="397" mass="42511">MRITRRALLGTALAASAARAQAAPIKIGDINSYTGQAAFTVPYRNGLRLALAEINAAGGVLGRPLELLLRDDGGKPEDAVRHAGELTSSEGVVALTGTFASNIGLAVADFAKRNRVPFLAAEALSDALTWRQGNRYTFRVRSSTYMQAAMLAEQAARLPARRWAVVAPNYEFGLSATESFRRLLSAARPDVEWVAEQFPALGRLEAGPVVNALLAARPEAIFNATFGADLVRLVRQGNDAGLFEGRSVVSVMTGQPEFLDPLGDEAPPGWIVTGYPWEQIATPAHQAFVAAYRRLANDTPRAGSLSGYVTLHALAAALRKAGGTEPDRIVAALEDLVVETPLGPIRFRASDHQSTLGMYVGRLAVRGGRGVMVDAAYADGARYLPPDDEVRRLRPQD</sequence>
<keyword evidence="3 5" id="KW-0732">Signal</keyword>
<dbReference type="SUPFAM" id="SSF53822">
    <property type="entry name" value="Periplasmic binding protein-like I"/>
    <property type="match status" value="1"/>
</dbReference>
<evidence type="ECO:0000256" key="5">
    <source>
        <dbReference type="SAM" id="SignalP"/>
    </source>
</evidence>
<name>A0ABS1V7C3_9PROT</name>
<dbReference type="InterPro" id="IPR000709">
    <property type="entry name" value="Leu_Ile_Val-bd"/>
</dbReference>
<evidence type="ECO:0000256" key="4">
    <source>
        <dbReference type="ARBA" id="ARBA00022970"/>
    </source>
</evidence>
<feature type="signal peptide" evidence="5">
    <location>
        <begin position="1"/>
        <end position="22"/>
    </location>
</feature>
<accession>A0ABS1V7C3</accession>
<dbReference type="Proteomes" id="UP000606490">
    <property type="component" value="Unassembled WGS sequence"/>
</dbReference>
<feature type="domain" description="Leucine-binding protein" evidence="6">
    <location>
        <begin position="24"/>
        <end position="364"/>
    </location>
</feature>
<evidence type="ECO:0000256" key="1">
    <source>
        <dbReference type="ARBA" id="ARBA00010062"/>
    </source>
</evidence>
<gene>
    <name evidence="7" type="ORF">JMJ55_15040</name>
</gene>